<dbReference type="PIRSF" id="PIRSF000193">
    <property type="entry name" value="Pyrrol-5-carb_rd"/>
    <property type="match status" value="1"/>
</dbReference>
<feature type="binding site" evidence="10">
    <location>
        <position position="35"/>
    </location>
    <ligand>
        <name>NADP(+)</name>
        <dbReference type="ChEBI" id="CHEBI:58349"/>
    </ligand>
</feature>
<dbReference type="Gene3D" id="1.10.3730.10">
    <property type="entry name" value="ProC C-terminal domain-like"/>
    <property type="match status" value="1"/>
</dbReference>
<dbReference type="Pfam" id="PF03807">
    <property type="entry name" value="F420_oxidored"/>
    <property type="match status" value="1"/>
</dbReference>
<dbReference type="OrthoDB" id="9805754at2"/>
<comment type="function">
    <text evidence="8">Catalyzes the reduction of 1-pyrroline-5-carboxylate (PCA) to L-proline.</text>
</comment>
<dbReference type="InterPro" id="IPR008927">
    <property type="entry name" value="6-PGluconate_DH-like_C_sf"/>
</dbReference>
<keyword evidence="6 8" id="KW-0521">NADP</keyword>
<dbReference type="GO" id="GO:0005737">
    <property type="term" value="C:cytoplasm"/>
    <property type="evidence" value="ECO:0007669"/>
    <property type="project" value="UniProtKB-SubCell"/>
</dbReference>
<feature type="domain" description="Pyrroline-5-carboxylate reductase catalytic N-terminal" evidence="11">
    <location>
        <begin position="4"/>
        <end position="98"/>
    </location>
</feature>
<dbReference type="GO" id="GO:0004735">
    <property type="term" value="F:pyrroline-5-carboxylate reductase activity"/>
    <property type="evidence" value="ECO:0007669"/>
    <property type="project" value="UniProtKB-UniRule"/>
</dbReference>
<evidence type="ECO:0000256" key="9">
    <source>
        <dbReference type="NCBIfam" id="TIGR00112"/>
    </source>
</evidence>
<evidence type="ECO:0000256" key="8">
    <source>
        <dbReference type="HAMAP-Rule" id="MF_01925"/>
    </source>
</evidence>
<evidence type="ECO:0000256" key="7">
    <source>
        <dbReference type="ARBA" id="ARBA00023002"/>
    </source>
</evidence>
<dbReference type="SUPFAM" id="SSF48179">
    <property type="entry name" value="6-phosphogluconate dehydrogenase C-terminal domain-like"/>
    <property type="match status" value="1"/>
</dbReference>
<keyword evidence="5 8" id="KW-0641">Proline biosynthesis</keyword>
<keyword evidence="14" id="KW-1185">Reference proteome</keyword>
<dbReference type="EC" id="1.5.1.2" evidence="8 9"/>
<dbReference type="HAMAP" id="MF_01925">
    <property type="entry name" value="P5C_reductase"/>
    <property type="match status" value="1"/>
</dbReference>
<sequence length="273" mass="29163">MSLKIAFVGVGNMASAMIGGLRASGYASDAIIGTSRNADKHKSIEAKHGVAMTSDNRLAVEQADVVFLCVKPNMMRDVIQDLVDVVRQDQLFISVAAGIELKSLAAWLTKPVAIIRSMPNTPSLVGCGMSGLIANEFVSDSQKQWVSDVFDSFGSHAWVQEEEQMHTVTALSGSAPAYFFRVLEVMIEAGQTQGLDAATSRKLATQAMKGAAAMVEELDDDIAVLRRNITSPNGTTQAALETLEENGIKALFSSAVDACSNRSKELGKEFASE</sequence>
<evidence type="ECO:0000256" key="10">
    <source>
        <dbReference type="PIRSR" id="PIRSR000193-1"/>
    </source>
</evidence>
<dbReference type="UniPathway" id="UPA00098">
    <property type="reaction ID" value="UER00361"/>
</dbReference>
<evidence type="ECO:0000259" key="11">
    <source>
        <dbReference type="Pfam" id="PF03807"/>
    </source>
</evidence>
<comment type="subcellular location">
    <subcellularLocation>
        <location evidence="1 8">Cytoplasm</location>
    </subcellularLocation>
</comment>
<comment type="pathway">
    <text evidence="8">Amino-acid biosynthesis; L-proline biosynthesis; L-proline from L-glutamate 5-semialdehyde: step 1/1.</text>
</comment>
<evidence type="ECO:0000256" key="5">
    <source>
        <dbReference type="ARBA" id="ARBA00022650"/>
    </source>
</evidence>
<evidence type="ECO:0000256" key="1">
    <source>
        <dbReference type="ARBA" id="ARBA00004496"/>
    </source>
</evidence>
<dbReference type="InterPro" id="IPR036291">
    <property type="entry name" value="NAD(P)-bd_dom_sf"/>
</dbReference>
<feature type="domain" description="Pyrroline-5-carboxylate reductase dimerisation" evidence="12">
    <location>
        <begin position="162"/>
        <end position="266"/>
    </location>
</feature>
<dbReference type="InterPro" id="IPR029036">
    <property type="entry name" value="P5CR_dimer"/>
</dbReference>
<evidence type="ECO:0000313" key="13">
    <source>
        <dbReference type="EMBL" id="RDL43260.1"/>
    </source>
</evidence>
<dbReference type="InterPro" id="IPR000304">
    <property type="entry name" value="Pyrroline-COOH_reductase"/>
</dbReference>
<dbReference type="NCBIfam" id="TIGR00112">
    <property type="entry name" value="proC"/>
    <property type="match status" value="1"/>
</dbReference>
<dbReference type="GO" id="GO:0055129">
    <property type="term" value="P:L-proline biosynthetic process"/>
    <property type="evidence" value="ECO:0007669"/>
    <property type="project" value="UniProtKB-UniRule"/>
</dbReference>
<dbReference type="AlphaFoldDB" id="A0A370U662"/>
<evidence type="ECO:0000256" key="3">
    <source>
        <dbReference type="ARBA" id="ARBA00022490"/>
    </source>
</evidence>
<reference evidence="13 14" key="1">
    <citation type="submission" date="2018-06" db="EMBL/GenBank/DDBJ databases">
        <title>Marinomonas sp. YLB-05 draft genome sequence.</title>
        <authorList>
            <person name="Yu L."/>
            <person name="Tang X."/>
        </authorList>
    </citation>
    <scope>NUCLEOTIDE SEQUENCE [LARGE SCALE GENOMIC DNA]</scope>
    <source>
        <strain evidence="13 14">YLB-05</strain>
    </source>
</reference>
<dbReference type="SUPFAM" id="SSF51735">
    <property type="entry name" value="NAD(P)-binding Rossmann-fold domains"/>
    <property type="match status" value="1"/>
</dbReference>
<feature type="binding site" evidence="10">
    <location>
        <position position="56"/>
    </location>
    <ligand>
        <name>NADPH</name>
        <dbReference type="ChEBI" id="CHEBI:57783"/>
    </ligand>
</feature>
<proteinExistence type="inferred from homology"/>
<dbReference type="EMBL" id="QKRA01000008">
    <property type="protein sequence ID" value="RDL43260.1"/>
    <property type="molecule type" value="Genomic_DNA"/>
</dbReference>
<organism evidence="13 14">
    <name type="scientific">Marinomonas piezotolerans</name>
    <dbReference type="NCBI Taxonomy" id="2213058"/>
    <lineage>
        <taxon>Bacteria</taxon>
        <taxon>Pseudomonadati</taxon>
        <taxon>Pseudomonadota</taxon>
        <taxon>Gammaproteobacteria</taxon>
        <taxon>Oceanospirillales</taxon>
        <taxon>Oceanospirillaceae</taxon>
        <taxon>Marinomonas</taxon>
    </lineage>
</organism>
<evidence type="ECO:0000256" key="6">
    <source>
        <dbReference type="ARBA" id="ARBA00022857"/>
    </source>
</evidence>
<comment type="similarity">
    <text evidence="2 8">Belongs to the pyrroline-5-carboxylate reductase family.</text>
</comment>
<accession>A0A370U662</accession>
<gene>
    <name evidence="8" type="primary">proC</name>
    <name evidence="13" type="ORF">DN730_14875</name>
</gene>
<keyword evidence="3 8" id="KW-0963">Cytoplasm</keyword>
<name>A0A370U662_9GAMM</name>
<evidence type="ECO:0000256" key="2">
    <source>
        <dbReference type="ARBA" id="ARBA00005525"/>
    </source>
</evidence>
<protein>
    <recommendedName>
        <fullName evidence="8 9">Pyrroline-5-carboxylate reductase</fullName>
        <shortName evidence="8">P5C reductase</shortName>
        <shortName evidence="8">P5CR</shortName>
        <ecNumber evidence="8 9">1.5.1.2</ecNumber>
    </recommendedName>
    <alternativeName>
        <fullName evidence="8">PCA reductase</fullName>
    </alternativeName>
</protein>
<dbReference type="PANTHER" id="PTHR11645:SF0">
    <property type="entry name" value="PYRROLINE-5-CARBOXYLATE REDUCTASE 3"/>
    <property type="match status" value="1"/>
</dbReference>
<keyword evidence="7 8" id="KW-0560">Oxidoreductase</keyword>
<evidence type="ECO:0000256" key="4">
    <source>
        <dbReference type="ARBA" id="ARBA00022605"/>
    </source>
</evidence>
<comment type="catalytic activity">
    <reaction evidence="8">
        <text>L-proline + NAD(+) = (S)-1-pyrroline-5-carboxylate + NADH + 2 H(+)</text>
        <dbReference type="Rhea" id="RHEA:14105"/>
        <dbReference type="ChEBI" id="CHEBI:15378"/>
        <dbReference type="ChEBI" id="CHEBI:17388"/>
        <dbReference type="ChEBI" id="CHEBI:57540"/>
        <dbReference type="ChEBI" id="CHEBI:57945"/>
        <dbReference type="ChEBI" id="CHEBI:60039"/>
        <dbReference type="EC" id="1.5.1.2"/>
    </reaction>
</comment>
<dbReference type="InterPro" id="IPR028939">
    <property type="entry name" value="P5C_Rdtase_cat_N"/>
</dbReference>
<dbReference type="Gene3D" id="3.40.50.720">
    <property type="entry name" value="NAD(P)-binding Rossmann-like Domain"/>
    <property type="match status" value="1"/>
</dbReference>
<comment type="catalytic activity">
    <reaction evidence="8">
        <text>L-proline + NADP(+) = (S)-1-pyrroline-5-carboxylate + NADPH + 2 H(+)</text>
        <dbReference type="Rhea" id="RHEA:14109"/>
        <dbReference type="ChEBI" id="CHEBI:15378"/>
        <dbReference type="ChEBI" id="CHEBI:17388"/>
        <dbReference type="ChEBI" id="CHEBI:57783"/>
        <dbReference type="ChEBI" id="CHEBI:58349"/>
        <dbReference type="ChEBI" id="CHEBI:60039"/>
        <dbReference type="EC" id="1.5.1.2"/>
    </reaction>
</comment>
<evidence type="ECO:0000259" key="12">
    <source>
        <dbReference type="Pfam" id="PF14748"/>
    </source>
</evidence>
<dbReference type="PANTHER" id="PTHR11645">
    <property type="entry name" value="PYRROLINE-5-CARBOXYLATE REDUCTASE"/>
    <property type="match status" value="1"/>
</dbReference>
<dbReference type="Pfam" id="PF14748">
    <property type="entry name" value="P5CR_dimer"/>
    <property type="match status" value="1"/>
</dbReference>
<comment type="caution">
    <text evidence="13">The sequence shown here is derived from an EMBL/GenBank/DDBJ whole genome shotgun (WGS) entry which is preliminary data.</text>
</comment>
<keyword evidence="4 8" id="KW-0028">Amino-acid biosynthesis</keyword>
<dbReference type="RefSeq" id="WP_115468942.1">
    <property type="nucleotide sequence ID" value="NZ_QKRA01000008.1"/>
</dbReference>
<dbReference type="FunFam" id="1.10.3730.10:FF:000001">
    <property type="entry name" value="Pyrroline-5-carboxylate reductase"/>
    <property type="match status" value="1"/>
</dbReference>
<evidence type="ECO:0000313" key="14">
    <source>
        <dbReference type="Proteomes" id="UP000254326"/>
    </source>
</evidence>
<dbReference type="Proteomes" id="UP000254326">
    <property type="component" value="Unassembled WGS sequence"/>
</dbReference>
<dbReference type="FunFam" id="3.40.50.720:FF:000190">
    <property type="entry name" value="Pyrroline-5-carboxylate reductase"/>
    <property type="match status" value="1"/>
</dbReference>